<feature type="transmembrane region" description="Helical" evidence="1">
    <location>
        <begin position="110"/>
        <end position="128"/>
    </location>
</feature>
<feature type="transmembrane region" description="Helical" evidence="1">
    <location>
        <begin position="7"/>
        <end position="29"/>
    </location>
</feature>
<proteinExistence type="predicted"/>
<feature type="transmembrane region" description="Helical" evidence="1">
    <location>
        <begin position="41"/>
        <end position="63"/>
    </location>
</feature>
<evidence type="ECO:0000313" key="3">
    <source>
        <dbReference type="Proteomes" id="UP000006860"/>
    </source>
</evidence>
<keyword evidence="1" id="KW-0812">Transmembrane</keyword>
<organism evidence="2 3">
    <name type="scientific">Rubinisphaera brasiliensis (strain ATCC 49424 / DSM 5305 / JCM 21570 / IAM 15109 / NBRC 103401 / IFAM 1448)</name>
    <name type="common">Planctomyces brasiliensis</name>
    <dbReference type="NCBI Taxonomy" id="756272"/>
    <lineage>
        <taxon>Bacteria</taxon>
        <taxon>Pseudomonadati</taxon>
        <taxon>Planctomycetota</taxon>
        <taxon>Planctomycetia</taxon>
        <taxon>Planctomycetales</taxon>
        <taxon>Planctomycetaceae</taxon>
        <taxon>Rubinisphaera</taxon>
    </lineage>
</organism>
<dbReference type="Proteomes" id="UP000006860">
    <property type="component" value="Chromosome"/>
</dbReference>
<sequence>MKPETVFLMMMFPLVMQFVLLWMFYFAVFRRLILPPEPSSAFVFVLFLVCLPGTPILFLLGWARHRQAQITSLLVTWTASLLVFVASLYVQVSLLRGSPAWVHVTAEWTALLLMSGLAFWSLPSFFRADGRMRALMRESSRENIERLARLGPEALPSIRYLLEEDYQQFRLDALECLGLIGPEGIPLLQQYASKKPSLETNTARAILEENGVAWEAA</sequence>
<protein>
    <recommendedName>
        <fullName evidence="4">HEAT repeat domain-containing protein</fullName>
    </recommendedName>
</protein>
<feature type="transmembrane region" description="Helical" evidence="1">
    <location>
        <begin position="70"/>
        <end position="90"/>
    </location>
</feature>
<evidence type="ECO:0000256" key="1">
    <source>
        <dbReference type="SAM" id="Phobius"/>
    </source>
</evidence>
<name>F0SNG7_RUBBR</name>
<gene>
    <name evidence="2" type="ordered locus">Plabr_0171</name>
</gene>
<reference evidence="3" key="1">
    <citation type="submission" date="2011-02" db="EMBL/GenBank/DDBJ databases">
        <title>The complete genome of Planctomyces brasiliensis DSM 5305.</title>
        <authorList>
            <person name="Lucas S."/>
            <person name="Copeland A."/>
            <person name="Lapidus A."/>
            <person name="Bruce D."/>
            <person name="Goodwin L."/>
            <person name="Pitluck S."/>
            <person name="Kyrpides N."/>
            <person name="Mavromatis K."/>
            <person name="Pagani I."/>
            <person name="Ivanova N."/>
            <person name="Ovchinnikova G."/>
            <person name="Lu M."/>
            <person name="Detter J.C."/>
            <person name="Han C."/>
            <person name="Land M."/>
            <person name="Hauser L."/>
            <person name="Markowitz V."/>
            <person name="Cheng J.-F."/>
            <person name="Hugenholtz P."/>
            <person name="Woyke T."/>
            <person name="Wu D."/>
            <person name="Tindall B."/>
            <person name="Pomrenke H.G."/>
            <person name="Brambilla E."/>
            <person name="Klenk H.-P."/>
            <person name="Eisen J.A."/>
        </authorList>
    </citation>
    <scope>NUCLEOTIDE SEQUENCE [LARGE SCALE GENOMIC DNA]</scope>
    <source>
        <strain evidence="3">ATCC 49424 / DSM 5305 / JCM 21570 / NBRC 103401 / IFAM 1448</strain>
    </source>
</reference>
<dbReference type="HOGENOM" id="CLU_1271502_0_0_0"/>
<dbReference type="RefSeq" id="WP_013626545.1">
    <property type="nucleotide sequence ID" value="NC_015174.1"/>
</dbReference>
<dbReference type="AlphaFoldDB" id="F0SNG7"/>
<evidence type="ECO:0008006" key="4">
    <source>
        <dbReference type="Google" id="ProtNLM"/>
    </source>
</evidence>
<dbReference type="EMBL" id="CP002546">
    <property type="protein sequence ID" value="ADY57801.1"/>
    <property type="molecule type" value="Genomic_DNA"/>
</dbReference>
<accession>F0SNG7</accession>
<keyword evidence="1" id="KW-1133">Transmembrane helix</keyword>
<evidence type="ECO:0000313" key="2">
    <source>
        <dbReference type="EMBL" id="ADY57801.1"/>
    </source>
</evidence>
<keyword evidence="3" id="KW-1185">Reference proteome</keyword>
<keyword evidence="1" id="KW-0472">Membrane</keyword>
<dbReference type="KEGG" id="pbs:Plabr_0171"/>